<comment type="caution">
    <text evidence="1">The sequence shown here is derived from an EMBL/GenBank/DDBJ whole genome shotgun (WGS) entry which is preliminary data.</text>
</comment>
<proteinExistence type="predicted"/>
<dbReference type="Proteomes" id="UP000054630">
    <property type="component" value="Unassembled WGS sequence"/>
</dbReference>
<gene>
    <name evidence="1" type="ORF">T07_7323</name>
</gene>
<dbReference type="OrthoDB" id="10323834at2759"/>
<accession>A0A0V0SBG2</accession>
<dbReference type="EMBL" id="JYDL01000020">
    <property type="protein sequence ID" value="KRX24028.1"/>
    <property type="molecule type" value="Genomic_DNA"/>
</dbReference>
<sequence>MQGTITPWQAIPMTVSVPFTMGLVKNCMHTVYIVDFIDTLSSDIAAHYAYYTLYRYLQGNMPEFFKI</sequence>
<protein>
    <submittedName>
        <fullName evidence="1">Uncharacterized protein</fullName>
    </submittedName>
</protein>
<dbReference type="AlphaFoldDB" id="A0A0V0SBG2"/>
<organism evidence="1 2">
    <name type="scientific">Trichinella nelsoni</name>
    <dbReference type="NCBI Taxonomy" id="6336"/>
    <lineage>
        <taxon>Eukaryota</taxon>
        <taxon>Metazoa</taxon>
        <taxon>Ecdysozoa</taxon>
        <taxon>Nematoda</taxon>
        <taxon>Enoplea</taxon>
        <taxon>Dorylaimia</taxon>
        <taxon>Trichinellida</taxon>
        <taxon>Trichinellidae</taxon>
        <taxon>Trichinella</taxon>
    </lineage>
</organism>
<reference evidence="1 2" key="1">
    <citation type="submission" date="2015-01" db="EMBL/GenBank/DDBJ databases">
        <title>Evolution of Trichinella species and genotypes.</title>
        <authorList>
            <person name="Korhonen P.K."/>
            <person name="Edoardo P."/>
            <person name="Giuseppe L.R."/>
            <person name="Gasser R.B."/>
        </authorList>
    </citation>
    <scope>NUCLEOTIDE SEQUENCE [LARGE SCALE GENOMIC DNA]</scope>
    <source>
        <strain evidence="1">ISS37</strain>
    </source>
</reference>
<evidence type="ECO:0000313" key="2">
    <source>
        <dbReference type="Proteomes" id="UP000054630"/>
    </source>
</evidence>
<keyword evidence="2" id="KW-1185">Reference proteome</keyword>
<name>A0A0V0SBG2_9BILA</name>
<evidence type="ECO:0000313" key="1">
    <source>
        <dbReference type="EMBL" id="KRX24028.1"/>
    </source>
</evidence>